<protein>
    <submittedName>
        <fullName evidence="1">Nuclear transport factor 2 family protein</fullName>
    </submittedName>
</protein>
<dbReference type="Pfam" id="PF12893">
    <property type="entry name" value="Lumazine_bd_2"/>
    <property type="match status" value="1"/>
</dbReference>
<dbReference type="AlphaFoldDB" id="A0A926GEH3"/>
<proteinExistence type="predicted"/>
<name>A0A926GEH3_9RHOB</name>
<sequence>MSKNNAIIDSVRGAAQAYLDGLFIGDVKGLRAVFHPQARLYSATEAKLVELDLDAYMDLVANRPSARDKGDQRQDEILSISVGSPTSAHVRVRNVYLPKRFVDDLTFVLADGQWRIIAKVWHFDI</sequence>
<evidence type="ECO:0000313" key="2">
    <source>
        <dbReference type="Proteomes" id="UP000608594"/>
    </source>
</evidence>
<dbReference type="InterPro" id="IPR039437">
    <property type="entry name" value="FrzH/put_lumazine-bd"/>
</dbReference>
<evidence type="ECO:0000313" key="1">
    <source>
        <dbReference type="EMBL" id="MBC9248571.1"/>
    </source>
</evidence>
<dbReference type="Gene3D" id="3.10.450.50">
    <property type="match status" value="1"/>
</dbReference>
<dbReference type="SUPFAM" id="SSF54427">
    <property type="entry name" value="NTF2-like"/>
    <property type="match status" value="1"/>
</dbReference>
<dbReference type="EMBL" id="JACOQL010000009">
    <property type="protein sequence ID" value="MBC9248571.1"/>
    <property type="molecule type" value="Genomic_DNA"/>
</dbReference>
<keyword evidence="2" id="KW-1185">Reference proteome</keyword>
<reference evidence="1" key="1">
    <citation type="submission" date="2020-08" db="EMBL/GenBank/DDBJ databases">
        <title>Paracoccus amoyensis sp. nov., isolated from the surface seawater at coast of Xiamen, Fujian.</title>
        <authorList>
            <person name="Lyu L."/>
        </authorList>
    </citation>
    <scope>NUCLEOTIDE SEQUENCE</scope>
    <source>
        <strain evidence="1">11-3</strain>
    </source>
</reference>
<organism evidence="1 2">
    <name type="scientific">Paracoccus amoyensis</name>
    <dbReference type="NCBI Taxonomy" id="2760093"/>
    <lineage>
        <taxon>Bacteria</taxon>
        <taxon>Pseudomonadati</taxon>
        <taxon>Pseudomonadota</taxon>
        <taxon>Alphaproteobacteria</taxon>
        <taxon>Rhodobacterales</taxon>
        <taxon>Paracoccaceae</taxon>
        <taxon>Paracoccus</taxon>
    </lineage>
</organism>
<dbReference type="InterPro" id="IPR032710">
    <property type="entry name" value="NTF2-like_dom_sf"/>
</dbReference>
<accession>A0A926GEH3</accession>
<dbReference type="Proteomes" id="UP000608594">
    <property type="component" value="Unassembled WGS sequence"/>
</dbReference>
<dbReference type="RefSeq" id="WP_187795033.1">
    <property type="nucleotide sequence ID" value="NZ_JACOQL010000009.1"/>
</dbReference>
<comment type="caution">
    <text evidence="1">The sequence shown here is derived from an EMBL/GenBank/DDBJ whole genome shotgun (WGS) entry which is preliminary data.</text>
</comment>
<gene>
    <name evidence="1" type="ORF">H4P12_18070</name>
</gene>